<dbReference type="KEGG" id="tmn:UCRPA7_5629"/>
<dbReference type="OrthoDB" id="3902577at2759"/>
<dbReference type="Proteomes" id="UP000014074">
    <property type="component" value="Unassembled WGS sequence"/>
</dbReference>
<proteinExistence type="predicted"/>
<protein>
    <submittedName>
        <fullName evidence="1">Uncharacterized protein</fullName>
    </submittedName>
</protein>
<gene>
    <name evidence="1" type="ORF">UCRPA7_5629</name>
</gene>
<evidence type="ECO:0000313" key="1">
    <source>
        <dbReference type="EMBL" id="EON98835.1"/>
    </source>
</evidence>
<dbReference type="Gene3D" id="3.40.50.2300">
    <property type="match status" value="1"/>
</dbReference>
<sequence length="399" mass="45253">MSLSLDTVLQVIEIVNKAVEVYQRIQDAPEQMRRIGKRMERLRSLLGHLEQLLRREEKRALARLRPAQTEDLLAIMEDIRDDSAKVDALFHKWDNDIGPFGFQFRFKTIAQAYFALGSSSEKLSSIADDIELHRQDLRDYLQLMGCVGINELLVAGPANSAPKAGARPSPSPATPLRTDYKIIFIDPHNVARSVACEALTKLLREWTVRTGGDWRIKLIHSAGFFVKSRSEVTDIIDGLKYTYPSYKMGLSEGNAKPKAVASAAVFDNKLYDYPYKKAIQEEISARRSRGLSKDVFKTYDYIIVFTSREHDNMVKLRKALTARDGKEAAPKGMGRVLHLGHYLTLDGIPREIVDAPKNKDGTESRDNWNWKVSQMKTAIKGFLKQEMRWTQPPQTGKVS</sequence>
<reference evidence="2" key="1">
    <citation type="journal article" date="2013" name="Genome Announc.">
        <title>Draft genome sequence of the ascomycete Phaeoacremonium aleophilum strain UCR-PA7, a causal agent of the esca disease complex in grapevines.</title>
        <authorList>
            <person name="Blanco-Ulate B."/>
            <person name="Rolshausen P."/>
            <person name="Cantu D."/>
        </authorList>
    </citation>
    <scope>NUCLEOTIDE SEQUENCE [LARGE SCALE GENOMIC DNA]</scope>
    <source>
        <strain evidence="2">UCR-PA7</strain>
    </source>
</reference>
<name>R8BHN3_PHAM7</name>
<dbReference type="AlphaFoldDB" id="R8BHN3"/>
<dbReference type="GeneID" id="19326202"/>
<dbReference type="HOGENOM" id="CLU_616769_0_0_1"/>
<dbReference type="RefSeq" id="XP_007916365.1">
    <property type="nucleotide sequence ID" value="XM_007918174.1"/>
</dbReference>
<organism evidence="1 2">
    <name type="scientific">Phaeoacremonium minimum (strain UCR-PA7)</name>
    <name type="common">Esca disease fungus</name>
    <name type="synonym">Togninia minima</name>
    <dbReference type="NCBI Taxonomy" id="1286976"/>
    <lineage>
        <taxon>Eukaryota</taxon>
        <taxon>Fungi</taxon>
        <taxon>Dikarya</taxon>
        <taxon>Ascomycota</taxon>
        <taxon>Pezizomycotina</taxon>
        <taxon>Sordariomycetes</taxon>
        <taxon>Sordariomycetidae</taxon>
        <taxon>Togniniales</taxon>
        <taxon>Togniniaceae</taxon>
        <taxon>Phaeoacremonium</taxon>
    </lineage>
</organism>
<keyword evidence="2" id="KW-1185">Reference proteome</keyword>
<dbReference type="eggNOG" id="ENOG502T07B">
    <property type="taxonomic scope" value="Eukaryota"/>
</dbReference>
<accession>R8BHN3</accession>
<evidence type="ECO:0000313" key="2">
    <source>
        <dbReference type="Proteomes" id="UP000014074"/>
    </source>
</evidence>
<dbReference type="EMBL" id="KB933188">
    <property type="protein sequence ID" value="EON98835.1"/>
    <property type="molecule type" value="Genomic_DNA"/>
</dbReference>